<dbReference type="AlphaFoldDB" id="A0A286RL49"/>
<keyword evidence="2" id="KW-1185">Reference proteome</keyword>
<gene>
    <name evidence="1" type="ORF">THTE_4093</name>
</gene>
<organism evidence="1 2">
    <name type="scientific">Thermogutta terrifontis</name>
    <dbReference type="NCBI Taxonomy" id="1331910"/>
    <lineage>
        <taxon>Bacteria</taxon>
        <taxon>Pseudomonadati</taxon>
        <taxon>Planctomycetota</taxon>
        <taxon>Planctomycetia</taxon>
        <taxon>Pirellulales</taxon>
        <taxon>Thermoguttaceae</taxon>
        <taxon>Thermogutta</taxon>
    </lineage>
</organism>
<protein>
    <submittedName>
        <fullName evidence="1">Uncharacterized protein</fullName>
    </submittedName>
</protein>
<reference evidence="1 2" key="1">
    <citation type="journal article" name="Front. Microbiol.">
        <title>Sugar Metabolism of the First Thermophilic Planctomycete Thermogutta terrifontis: Comparative Genomic and Transcriptomic Approaches.</title>
        <authorList>
            <person name="Elcheninov A.G."/>
            <person name="Menzel P."/>
            <person name="Gudbergsdottir S.R."/>
            <person name="Slesarev A.I."/>
            <person name="Kadnikov V.V."/>
            <person name="Krogh A."/>
            <person name="Bonch-Osmolovskaya E.A."/>
            <person name="Peng X."/>
            <person name="Kublanov I.V."/>
        </authorList>
    </citation>
    <scope>NUCLEOTIDE SEQUENCE [LARGE SCALE GENOMIC DNA]</scope>
    <source>
        <strain evidence="1 2">R1</strain>
    </source>
</reference>
<name>A0A286RL49_9BACT</name>
<sequence>MREKFCIELLENRLLHFLKETFVLRRAMHFMVFSCAKAIAIRFGFNPVANHGAT</sequence>
<proteinExistence type="predicted"/>
<evidence type="ECO:0000313" key="1">
    <source>
        <dbReference type="EMBL" id="ASV76694.1"/>
    </source>
</evidence>
<accession>A0A286RL49</accession>
<dbReference type="EMBL" id="CP018477">
    <property type="protein sequence ID" value="ASV76694.1"/>
    <property type="molecule type" value="Genomic_DNA"/>
</dbReference>
<dbReference type="Proteomes" id="UP000215086">
    <property type="component" value="Chromosome"/>
</dbReference>
<evidence type="ECO:0000313" key="2">
    <source>
        <dbReference type="Proteomes" id="UP000215086"/>
    </source>
</evidence>
<dbReference type="KEGG" id="ttf:THTE_4093"/>